<dbReference type="Proteomes" id="UP000002669">
    <property type="component" value="Unassembled WGS sequence"/>
</dbReference>
<dbReference type="RefSeq" id="XP_003169770.1">
    <property type="nucleotide sequence ID" value="XM_003169722.1"/>
</dbReference>
<keyword evidence="4" id="KW-1185">Reference proteome</keyword>
<dbReference type="AlphaFoldDB" id="E4V4L1"/>
<protein>
    <recommendedName>
        <fullName evidence="2">HNH nuclease domain-containing protein</fullName>
    </recommendedName>
</protein>
<feature type="domain" description="HNH nuclease" evidence="2">
    <location>
        <begin position="43"/>
        <end position="123"/>
    </location>
</feature>
<accession>E4V4L1</accession>
<evidence type="ECO:0000313" key="3">
    <source>
        <dbReference type="EMBL" id="EFR04935.1"/>
    </source>
</evidence>
<dbReference type="Pfam" id="PF13391">
    <property type="entry name" value="HNH_2"/>
    <property type="match status" value="1"/>
</dbReference>
<gene>
    <name evidence="3" type="ORF">MGYG_09180</name>
</gene>
<dbReference type="eggNOG" id="ENOG502S620">
    <property type="taxonomic scope" value="Eukaryota"/>
</dbReference>
<reference evidence="4" key="1">
    <citation type="journal article" date="2012" name="MBio">
        <title>Comparative genome analysis of Trichophyton rubrum and related dermatophytes reveals candidate genes involved in infection.</title>
        <authorList>
            <person name="Martinez D.A."/>
            <person name="Oliver B.G."/>
            <person name="Graeser Y."/>
            <person name="Goldberg J.M."/>
            <person name="Li W."/>
            <person name="Martinez-Rossi N.M."/>
            <person name="Monod M."/>
            <person name="Shelest E."/>
            <person name="Barton R.C."/>
            <person name="Birch E."/>
            <person name="Brakhage A.A."/>
            <person name="Chen Z."/>
            <person name="Gurr S.J."/>
            <person name="Heiman D."/>
            <person name="Heitman J."/>
            <person name="Kosti I."/>
            <person name="Rossi A."/>
            <person name="Saif S."/>
            <person name="Samalova M."/>
            <person name="Saunders C.W."/>
            <person name="Shea T."/>
            <person name="Summerbell R.C."/>
            <person name="Xu J."/>
            <person name="Young S."/>
            <person name="Zeng Q."/>
            <person name="Birren B.W."/>
            <person name="Cuomo C.A."/>
            <person name="White T.C."/>
        </authorList>
    </citation>
    <scope>NUCLEOTIDE SEQUENCE [LARGE SCALE GENOMIC DNA]</scope>
    <source>
        <strain evidence="4">ATCC MYA-4604 / CBS 118893</strain>
    </source>
</reference>
<name>E4V4L1_ARTGP</name>
<dbReference type="VEuPathDB" id="FungiDB:MGYG_09180"/>
<feature type="region of interest" description="Disordered" evidence="1">
    <location>
        <begin position="1"/>
        <end position="29"/>
    </location>
</feature>
<dbReference type="InParanoid" id="E4V4L1"/>
<dbReference type="GeneID" id="10025001"/>
<evidence type="ECO:0000259" key="2">
    <source>
        <dbReference type="Pfam" id="PF13391"/>
    </source>
</evidence>
<dbReference type="EMBL" id="DS989829">
    <property type="protein sequence ID" value="EFR04935.1"/>
    <property type="molecule type" value="Genomic_DNA"/>
</dbReference>
<dbReference type="OMA" id="PLANAMW"/>
<evidence type="ECO:0000313" key="4">
    <source>
        <dbReference type="Proteomes" id="UP000002669"/>
    </source>
</evidence>
<dbReference type="InterPro" id="IPR003615">
    <property type="entry name" value="HNH_nuc"/>
</dbReference>
<dbReference type="HOGENOM" id="CLU_1360113_0_0_1"/>
<organism evidence="4">
    <name type="scientific">Arthroderma gypseum (strain ATCC MYA-4604 / CBS 118893)</name>
    <name type="common">Microsporum gypseum</name>
    <dbReference type="NCBI Taxonomy" id="535722"/>
    <lineage>
        <taxon>Eukaryota</taxon>
        <taxon>Fungi</taxon>
        <taxon>Dikarya</taxon>
        <taxon>Ascomycota</taxon>
        <taxon>Pezizomycotina</taxon>
        <taxon>Eurotiomycetes</taxon>
        <taxon>Eurotiomycetidae</taxon>
        <taxon>Onygenales</taxon>
        <taxon>Arthrodermataceae</taxon>
        <taxon>Nannizzia</taxon>
    </lineage>
</organism>
<feature type="compositionally biased region" description="Low complexity" evidence="1">
    <location>
        <begin position="12"/>
        <end position="23"/>
    </location>
</feature>
<sequence length="201" mass="22908">MAYNLAKRPRLQSRSPSPSGSDSDTARLSSAVRRCKDRDGSRCVITKAFNPIDVAHIYPYSMHNTTQRTTIDGFWRLLSFFWTEERVNSWFDSVFPRETEVVENLLCLAPQMHRYHGAALFALKPISLTEGKERLTVKFYWLTSHQNSDSVDTSTAPTLPSNLTRRGDMHKAWNVVTEKKIASGDEIVFETSDPEKLPLPD</sequence>
<proteinExistence type="predicted"/>
<evidence type="ECO:0000256" key="1">
    <source>
        <dbReference type="SAM" id="MobiDB-lite"/>
    </source>
</evidence>
<dbReference type="OrthoDB" id="4172088at2759"/>